<name>A0A290Z2P8_9PSEU</name>
<proteinExistence type="predicted"/>
<evidence type="ECO:0000313" key="2">
    <source>
        <dbReference type="Proteomes" id="UP000218505"/>
    </source>
</evidence>
<dbReference type="Proteomes" id="UP000218505">
    <property type="component" value="Chromosome"/>
</dbReference>
<sequence length="74" mass="7632">MTTNLTPREHAVLRAVAEGRCTLDQGNLMVDGLSCCDQFLGRRLVVAGLIAGTSGPVVLTETGRALLGAPPQAA</sequence>
<protein>
    <submittedName>
        <fullName evidence="1">Uncharacterized protein</fullName>
    </submittedName>
</protein>
<evidence type="ECO:0000313" key="1">
    <source>
        <dbReference type="EMBL" id="ATE53310.1"/>
    </source>
</evidence>
<organism evidence="1 2">
    <name type="scientific">Actinosynnema pretiosum</name>
    <dbReference type="NCBI Taxonomy" id="42197"/>
    <lineage>
        <taxon>Bacteria</taxon>
        <taxon>Bacillati</taxon>
        <taxon>Actinomycetota</taxon>
        <taxon>Actinomycetes</taxon>
        <taxon>Pseudonocardiales</taxon>
        <taxon>Pseudonocardiaceae</taxon>
        <taxon>Actinosynnema</taxon>
    </lineage>
</organism>
<dbReference type="AlphaFoldDB" id="A0A290Z2P8"/>
<gene>
    <name evidence="1" type="ORF">CNX65_08425</name>
</gene>
<dbReference type="KEGG" id="apre:CNX65_08425"/>
<dbReference type="EMBL" id="CP023445">
    <property type="protein sequence ID" value="ATE53310.1"/>
    <property type="molecule type" value="Genomic_DNA"/>
</dbReference>
<keyword evidence="2" id="KW-1185">Reference proteome</keyword>
<accession>A0A290Z2P8</accession>
<dbReference type="RefSeq" id="WP_096492260.1">
    <property type="nucleotide sequence ID" value="NZ_CP023445.1"/>
</dbReference>
<reference evidence="1" key="1">
    <citation type="submission" date="2017-09" db="EMBL/GenBank/DDBJ databases">
        <title>Complete Genome Sequence of ansamitocin-producing Bacterium Actinosynnema pretiosum X47.</title>
        <authorList>
            <person name="Cao G."/>
            <person name="Zong G."/>
            <person name="Zhong C."/>
            <person name="Fu J."/>
        </authorList>
    </citation>
    <scope>NUCLEOTIDE SEQUENCE [LARGE SCALE GENOMIC DNA]</scope>
    <source>
        <strain evidence="1">X47</strain>
    </source>
</reference>